<keyword evidence="1 2" id="KW-0238">DNA-binding</keyword>
<name>A0A6N9Q2X9_9BACL</name>
<gene>
    <name evidence="4" type="ORF">ERL59_09300</name>
</gene>
<comment type="caution">
    <text evidence="4">The sequence shown here is derived from an EMBL/GenBank/DDBJ whole genome shotgun (WGS) entry which is preliminary data.</text>
</comment>
<evidence type="ECO:0000256" key="1">
    <source>
        <dbReference type="ARBA" id="ARBA00023125"/>
    </source>
</evidence>
<evidence type="ECO:0000259" key="3">
    <source>
        <dbReference type="PROSITE" id="PS50977"/>
    </source>
</evidence>
<dbReference type="Gene3D" id="1.10.357.10">
    <property type="entry name" value="Tetracycline Repressor, domain 2"/>
    <property type="match status" value="1"/>
</dbReference>
<reference evidence="4 5" key="1">
    <citation type="submission" date="2019-01" db="EMBL/GenBank/DDBJ databases">
        <title>Chengkuizengella sp. nov., isolated from deep-sea sediment of East Pacific Ocean.</title>
        <authorList>
            <person name="Yang J."/>
            <person name="Lai Q."/>
            <person name="Shao Z."/>
        </authorList>
    </citation>
    <scope>NUCLEOTIDE SEQUENCE [LARGE SCALE GENOMIC DNA]</scope>
    <source>
        <strain evidence="4 5">YPA3-1-1</strain>
    </source>
</reference>
<sequence length="224" mass="26752">MRKIDAELREEMRKTYVGKLMNVIRIKGFNSLKIQDMAEHMQISKASLYNYFSSKEEIIQELTGTYIAYYKEVDQTILNNEITYIDRFQKLFEQEVLTFIYISELFLEELKVGFPDLYETIISARRQRKMNIRQFYEMGMKEGIFHSLNPSIYTVQDEVMLRKLLDPAFLLEEGLTIKQVLLDYYQAKKIQVFKDQELKKMNDKSTILEKIEYLTRKLSNSYSS</sequence>
<accession>A0A6N9Q2X9</accession>
<dbReference type="AlphaFoldDB" id="A0A6N9Q2X9"/>
<dbReference type="GO" id="GO:0003677">
    <property type="term" value="F:DNA binding"/>
    <property type="evidence" value="ECO:0007669"/>
    <property type="project" value="UniProtKB-UniRule"/>
</dbReference>
<dbReference type="PROSITE" id="PS50977">
    <property type="entry name" value="HTH_TETR_2"/>
    <property type="match status" value="1"/>
</dbReference>
<dbReference type="Pfam" id="PF00440">
    <property type="entry name" value="TetR_N"/>
    <property type="match status" value="1"/>
</dbReference>
<evidence type="ECO:0000256" key="2">
    <source>
        <dbReference type="PROSITE-ProRule" id="PRU00335"/>
    </source>
</evidence>
<feature type="DNA-binding region" description="H-T-H motif" evidence="2">
    <location>
        <begin position="33"/>
        <end position="52"/>
    </location>
</feature>
<feature type="domain" description="HTH tetR-type" evidence="3">
    <location>
        <begin position="10"/>
        <end position="70"/>
    </location>
</feature>
<protein>
    <submittedName>
        <fullName evidence="4">TetR/AcrR family transcriptional regulator</fullName>
    </submittedName>
</protein>
<dbReference type="EMBL" id="SIJB01000022">
    <property type="protein sequence ID" value="NBI29155.1"/>
    <property type="molecule type" value="Genomic_DNA"/>
</dbReference>
<dbReference type="InterPro" id="IPR001647">
    <property type="entry name" value="HTH_TetR"/>
</dbReference>
<evidence type="ECO:0000313" key="4">
    <source>
        <dbReference type="EMBL" id="NBI29155.1"/>
    </source>
</evidence>
<proteinExistence type="predicted"/>
<organism evidence="4 5">
    <name type="scientific">Chengkuizengella marina</name>
    <dbReference type="NCBI Taxonomy" id="2507566"/>
    <lineage>
        <taxon>Bacteria</taxon>
        <taxon>Bacillati</taxon>
        <taxon>Bacillota</taxon>
        <taxon>Bacilli</taxon>
        <taxon>Bacillales</taxon>
        <taxon>Paenibacillaceae</taxon>
        <taxon>Chengkuizengella</taxon>
    </lineage>
</organism>
<dbReference type="OrthoDB" id="881297at2"/>
<dbReference type="InterPro" id="IPR009057">
    <property type="entry name" value="Homeodomain-like_sf"/>
</dbReference>
<keyword evidence="5" id="KW-1185">Reference proteome</keyword>
<dbReference type="Proteomes" id="UP000448943">
    <property type="component" value="Unassembled WGS sequence"/>
</dbReference>
<dbReference type="RefSeq" id="WP_160645958.1">
    <property type="nucleotide sequence ID" value="NZ_SIJB01000022.1"/>
</dbReference>
<dbReference type="SUPFAM" id="SSF46689">
    <property type="entry name" value="Homeodomain-like"/>
    <property type="match status" value="1"/>
</dbReference>
<evidence type="ECO:0000313" key="5">
    <source>
        <dbReference type="Proteomes" id="UP000448943"/>
    </source>
</evidence>